<dbReference type="EMBL" id="KZ825800">
    <property type="protein sequence ID" value="PYH99642.1"/>
    <property type="molecule type" value="Genomic_DNA"/>
</dbReference>
<dbReference type="VEuPathDB" id="FungiDB:BO71DRAFT_405203"/>
<keyword evidence="4" id="KW-1185">Reference proteome</keyword>
<feature type="domain" description="HNH nuclease" evidence="2">
    <location>
        <begin position="243"/>
        <end position="334"/>
    </location>
</feature>
<name>A0A319F3Y3_9EURO</name>
<dbReference type="Proteomes" id="UP000247810">
    <property type="component" value="Unassembled WGS sequence"/>
</dbReference>
<dbReference type="InterPro" id="IPR003615">
    <property type="entry name" value="HNH_nuc"/>
</dbReference>
<evidence type="ECO:0000313" key="4">
    <source>
        <dbReference type="Proteomes" id="UP000247810"/>
    </source>
</evidence>
<gene>
    <name evidence="3" type="ORF">BO71DRAFT_405203</name>
</gene>
<organism evidence="3 4">
    <name type="scientific">Aspergillus ellipticus CBS 707.79</name>
    <dbReference type="NCBI Taxonomy" id="1448320"/>
    <lineage>
        <taxon>Eukaryota</taxon>
        <taxon>Fungi</taxon>
        <taxon>Dikarya</taxon>
        <taxon>Ascomycota</taxon>
        <taxon>Pezizomycotina</taxon>
        <taxon>Eurotiomycetes</taxon>
        <taxon>Eurotiomycetidae</taxon>
        <taxon>Eurotiales</taxon>
        <taxon>Aspergillaceae</taxon>
        <taxon>Aspergillus</taxon>
        <taxon>Aspergillus subgen. Circumdati</taxon>
    </lineage>
</organism>
<dbReference type="STRING" id="1448320.A0A319F3Y3"/>
<dbReference type="AlphaFoldDB" id="A0A319F3Y3"/>
<sequence>MEAFFGLRGTAWSKHALHYYDHALSSTCSVHLPFSTSTSIPSIRLRINPTDSFSPTRPTFFHLYRSTSISADRQVPYSEGRARTSTDRADPTLWALIMDSLSEMSSGSLSPPVPEAQFDAHTAARQKMFARLDNYQSLNDDDDTVHFLRSVFRFLPTQGQAHLANDADDCDDDDQLRQLAKHLDTTLLKPMLATGGTTPAITPSPRPGVEDSIEDLLSLEFDSATRRQSELRRVCLQRDNYQCVVTKAWEYEHSRPPGARTADLEAAHIIPFALGSFPEDERLRHGQIWHCLYRYFPTIRDLFHRSDEDLNRIDNVMMMVSPLHREFGRFSFVLEETNISGRYRVKIFPRFRNIYQPLMPDFMTVASHDPRYPAPNKFLLAVHAAVGNVLHATGRGELIAKTMQHLGGNGGHALAKDGSTNVEELLSVTGLLLLATNPSHRSPARKEKYSRHIRPRLPGAENQPPSVTGE</sequence>
<feature type="region of interest" description="Disordered" evidence="1">
    <location>
        <begin position="437"/>
        <end position="470"/>
    </location>
</feature>
<accession>A0A319F3Y3</accession>
<proteinExistence type="predicted"/>
<evidence type="ECO:0000259" key="2">
    <source>
        <dbReference type="Pfam" id="PF13391"/>
    </source>
</evidence>
<evidence type="ECO:0000313" key="3">
    <source>
        <dbReference type="EMBL" id="PYH99642.1"/>
    </source>
</evidence>
<dbReference type="Pfam" id="PF13391">
    <property type="entry name" value="HNH_2"/>
    <property type="match status" value="1"/>
</dbReference>
<dbReference type="OrthoDB" id="2104739at2759"/>
<reference evidence="3 4" key="1">
    <citation type="submission" date="2018-02" db="EMBL/GenBank/DDBJ databases">
        <title>The genomes of Aspergillus section Nigri reveals drivers in fungal speciation.</title>
        <authorList>
            <consortium name="DOE Joint Genome Institute"/>
            <person name="Vesth T.C."/>
            <person name="Nybo J."/>
            <person name="Theobald S."/>
            <person name="Brandl J."/>
            <person name="Frisvad J.C."/>
            <person name="Nielsen K.F."/>
            <person name="Lyhne E.K."/>
            <person name="Kogle M.E."/>
            <person name="Kuo A."/>
            <person name="Riley R."/>
            <person name="Clum A."/>
            <person name="Nolan M."/>
            <person name="Lipzen A."/>
            <person name="Salamov A."/>
            <person name="Henrissat B."/>
            <person name="Wiebenga A."/>
            <person name="De vries R.P."/>
            <person name="Grigoriev I.V."/>
            <person name="Mortensen U.H."/>
            <person name="Andersen M.R."/>
            <person name="Baker S.E."/>
        </authorList>
    </citation>
    <scope>NUCLEOTIDE SEQUENCE [LARGE SCALE GENOMIC DNA]</scope>
    <source>
        <strain evidence="3 4">CBS 707.79</strain>
    </source>
</reference>
<evidence type="ECO:0000256" key="1">
    <source>
        <dbReference type="SAM" id="MobiDB-lite"/>
    </source>
</evidence>
<protein>
    <recommendedName>
        <fullName evidence="2">HNH nuclease domain-containing protein</fullName>
    </recommendedName>
</protein>